<proteinExistence type="predicted"/>
<name>A0AAW9DK48_ACIAO</name>
<evidence type="ECO:0000313" key="2">
    <source>
        <dbReference type="Proteomes" id="UP001279553"/>
    </source>
</evidence>
<accession>A0AAW9DK48</accession>
<dbReference type="Proteomes" id="UP001279553">
    <property type="component" value="Unassembled WGS sequence"/>
</dbReference>
<organism evidence="1 2">
    <name type="scientific">Acidiphilium acidophilum</name>
    <name type="common">Thiobacillus acidophilus</name>
    <dbReference type="NCBI Taxonomy" id="76588"/>
    <lineage>
        <taxon>Bacteria</taxon>
        <taxon>Pseudomonadati</taxon>
        <taxon>Pseudomonadota</taxon>
        <taxon>Alphaproteobacteria</taxon>
        <taxon>Acetobacterales</taxon>
        <taxon>Acidocellaceae</taxon>
        <taxon>Acidiphilium</taxon>
    </lineage>
</organism>
<dbReference type="EMBL" id="JAWXYB010000006">
    <property type="protein sequence ID" value="MDX5929429.1"/>
    <property type="molecule type" value="Genomic_DNA"/>
</dbReference>
<keyword evidence="2" id="KW-1185">Reference proteome</keyword>
<reference evidence="1 2" key="1">
    <citation type="submission" date="2023-11" db="EMBL/GenBank/DDBJ databases">
        <title>MicrobeMod: A computational toolkit for identifying prokaryotic methylation and restriction-modification with nanopore sequencing.</title>
        <authorList>
            <person name="Crits-Christoph A."/>
            <person name="Kang S.C."/>
            <person name="Lee H."/>
            <person name="Ostrov N."/>
        </authorList>
    </citation>
    <scope>NUCLEOTIDE SEQUENCE [LARGE SCALE GENOMIC DNA]</scope>
    <source>
        <strain evidence="1 2">DSMZ 700</strain>
    </source>
</reference>
<sequence>MSDDTFGFGKAGAVPLSKRLAEIKPSGDNERAATDLQAIDEAGQRAGFTSREPGPAPFRRVKTIGPTIQLNTRAPEDVAIRFIQFCEQNRLAYWEGILELMKRANV</sequence>
<dbReference type="RefSeq" id="WP_319612504.1">
    <property type="nucleotide sequence ID" value="NZ_JAWXYB010000006.1"/>
</dbReference>
<dbReference type="AlphaFoldDB" id="A0AAW9DK48"/>
<comment type="caution">
    <text evidence="1">The sequence shown here is derived from an EMBL/GenBank/DDBJ whole genome shotgun (WGS) entry which is preliminary data.</text>
</comment>
<gene>
    <name evidence="1" type="ORF">SIL87_01435</name>
</gene>
<evidence type="ECO:0000313" key="1">
    <source>
        <dbReference type="EMBL" id="MDX5929429.1"/>
    </source>
</evidence>
<protein>
    <submittedName>
        <fullName evidence="1">Uncharacterized protein</fullName>
    </submittedName>
</protein>